<organism evidence="1 2">
    <name type="scientific">Lasiodiplodia mahajangana</name>
    <dbReference type="NCBI Taxonomy" id="1108764"/>
    <lineage>
        <taxon>Eukaryota</taxon>
        <taxon>Fungi</taxon>
        <taxon>Dikarya</taxon>
        <taxon>Ascomycota</taxon>
        <taxon>Pezizomycotina</taxon>
        <taxon>Dothideomycetes</taxon>
        <taxon>Dothideomycetes incertae sedis</taxon>
        <taxon>Botryosphaeriales</taxon>
        <taxon>Botryosphaeriaceae</taxon>
        <taxon>Lasiodiplodia</taxon>
    </lineage>
</organism>
<dbReference type="Proteomes" id="UP001153332">
    <property type="component" value="Unassembled WGS sequence"/>
</dbReference>
<evidence type="ECO:0000313" key="1">
    <source>
        <dbReference type="EMBL" id="KAJ8130880.1"/>
    </source>
</evidence>
<accession>A0ACC2JTQ0</accession>
<sequence>MLRALHEEKREQHQEQTSHGALSGSPTNFKTIFGYGAGSFGVAVLTFFFPILRTIPIFGISAAGDWSWSFNLSPGFIGQGIITGLAIPLHMLAGAVVGWAILSPLAMRKGWAHGLVDDWETGSRAWIIWVSLSCLMADAAVFLAWFIIEPMKRALAQRISLNAPPHFMNGNGDNEPLLSQGNQNACTPRKSWLASSTAVICATIAMSVRPCIISVQVVFHSVIPWHFVLLAVLLALPMAVVGIRALAECEFNPESPLLSQLVFAALLSKSNPHALLSNLVSAGLASACASQAGDIAYDFKIGSLVSANPRAQIYGHVAGSVFGSFVATAMYRLYTSRGVVPGPVFQIPASHLTKAIAKATSRLESEHASTAKQSGLWIATASALQLSDIYPQELKQGSGSGDDDLINSRNRLNQEKKHKLLRSYFKPNPYHRSLPPHQLVTRHLALATMQGTCNTCKKASADLKRCAKCSTTLYCSRDCQRVDWKVHKKICGKQAGERSGIRDSPSAATLLSPPKGLEQPITKPFTRLEDKTYLHNRPEQDVYRIYGGEQSSSIIGFRKFLGLAKSRAGLLPPWWNAEKKKACENLGMSKEHWQDLHCAVEKSDIIEHYGDPRFPMQLRMLAEMIIGRGFAGNDGSSMRQVMMMMEGSADDGNTPPGSLTTVVDMSSGNMSTVRR</sequence>
<proteinExistence type="predicted"/>
<name>A0ACC2JTQ0_9PEZI</name>
<reference evidence="1" key="1">
    <citation type="submission" date="2022-12" db="EMBL/GenBank/DDBJ databases">
        <title>Genome Sequence of Lasiodiplodia mahajangana.</title>
        <authorList>
            <person name="Buettner E."/>
        </authorList>
    </citation>
    <scope>NUCLEOTIDE SEQUENCE</scope>
    <source>
        <strain evidence="1">VT137</strain>
    </source>
</reference>
<evidence type="ECO:0000313" key="2">
    <source>
        <dbReference type="Proteomes" id="UP001153332"/>
    </source>
</evidence>
<dbReference type="EMBL" id="JAPUUL010000404">
    <property type="protein sequence ID" value="KAJ8130880.1"/>
    <property type="molecule type" value="Genomic_DNA"/>
</dbReference>
<keyword evidence="2" id="KW-1185">Reference proteome</keyword>
<gene>
    <name evidence="1" type="ORF">O1611_g2745</name>
</gene>
<comment type="caution">
    <text evidence="1">The sequence shown here is derived from an EMBL/GenBank/DDBJ whole genome shotgun (WGS) entry which is preliminary data.</text>
</comment>
<protein>
    <submittedName>
        <fullName evidence="1">Uncharacterized protein</fullName>
    </submittedName>
</protein>